<evidence type="ECO:0000313" key="2">
    <source>
        <dbReference type="EMBL" id="KAK9786579.1"/>
    </source>
</evidence>
<organism evidence="2 3">
    <name type="scientific">Symbiochloris irregularis</name>
    <dbReference type="NCBI Taxonomy" id="706552"/>
    <lineage>
        <taxon>Eukaryota</taxon>
        <taxon>Viridiplantae</taxon>
        <taxon>Chlorophyta</taxon>
        <taxon>core chlorophytes</taxon>
        <taxon>Trebouxiophyceae</taxon>
        <taxon>Trebouxiales</taxon>
        <taxon>Trebouxiaceae</taxon>
        <taxon>Symbiochloris</taxon>
    </lineage>
</organism>
<evidence type="ECO:0008006" key="4">
    <source>
        <dbReference type="Google" id="ProtNLM"/>
    </source>
</evidence>
<sequence length="81" mass="8561">MQPKPASSQAVLHRVCTLLSCATLRGCGLVLAQFCGSSAPSELALNVLGAHLLSGKLCFRAATSALKRFKAKNKQDFWNGA</sequence>
<feature type="signal peptide" evidence="1">
    <location>
        <begin position="1"/>
        <end position="32"/>
    </location>
</feature>
<reference evidence="2 3" key="1">
    <citation type="journal article" date="2024" name="Nat. Commun.">
        <title>Phylogenomics reveals the evolutionary origins of lichenization in chlorophyte algae.</title>
        <authorList>
            <person name="Puginier C."/>
            <person name="Libourel C."/>
            <person name="Otte J."/>
            <person name="Skaloud P."/>
            <person name="Haon M."/>
            <person name="Grisel S."/>
            <person name="Petersen M."/>
            <person name="Berrin J.G."/>
            <person name="Delaux P.M."/>
            <person name="Dal Grande F."/>
            <person name="Keller J."/>
        </authorList>
    </citation>
    <scope>NUCLEOTIDE SEQUENCE [LARGE SCALE GENOMIC DNA]</scope>
    <source>
        <strain evidence="2 3">SAG 2036</strain>
    </source>
</reference>
<proteinExistence type="predicted"/>
<comment type="caution">
    <text evidence="2">The sequence shown here is derived from an EMBL/GenBank/DDBJ whole genome shotgun (WGS) entry which is preliminary data.</text>
</comment>
<dbReference type="EMBL" id="JALJOQ010000269">
    <property type="protein sequence ID" value="KAK9786579.1"/>
    <property type="molecule type" value="Genomic_DNA"/>
</dbReference>
<evidence type="ECO:0000256" key="1">
    <source>
        <dbReference type="SAM" id="SignalP"/>
    </source>
</evidence>
<keyword evidence="1" id="KW-0732">Signal</keyword>
<gene>
    <name evidence="2" type="ORF">WJX73_005040</name>
</gene>
<dbReference type="AlphaFoldDB" id="A0AAW1NJQ0"/>
<protein>
    <recommendedName>
        <fullName evidence="4">Secreted protein</fullName>
    </recommendedName>
</protein>
<keyword evidence="3" id="KW-1185">Reference proteome</keyword>
<accession>A0AAW1NJQ0</accession>
<feature type="chain" id="PRO_5043587238" description="Secreted protein" evidence="1">
    <location>
        <begin position="33"/>
        <end position="81"/>
    </location>
</feature>
<evidence type="ECO:0000313" key="3">
    <source>
        <dbReference type="Proteomes" id="UP001465755"/>
    </source>
</evidence>
<name>A0AAW1NJQ0_9CHLO</name>
<dbReference type="Proteomes" id="UP001465755">
    <property type="component" value="Unassembled WGS sequence"/>
</dbReference>